<feature type="compositionally biased region" description="Basic and acidic residues" evidence="1">
    <location>
        <begin position="1"/>
        <end position="12"/>
    </location>
</feature>
<gene>
    <name evidence="2" type="ORF">A2U01_0005919</name>
</gene>
<evidence type="ECO:0000256" key="1">
    <source>
        <dbReference type="SAM" id="MobiDB-lite"/>
    </source>
</evidence>
<protein>
    <submittedName>
        <fullName evidence="2">Uncharacterized protein</fullName>
    </submittedName>
</protein>
<evidence type="ECO:0000313" key="3">
    <source>
        <dbReference type="Proteomes" id="UP000265520"/>
    </source>
</evidence>
<reference evidence="2 3" key="1">
    <citation type="journal article" date="2018" name="Front. Plant Sci.">
        <title>Red Clover (Trifolium pratense) and Zigzag Clover (T. medium) - A Picture of Genomic Similarities and Differences.</title>
        <authorList>
            <person name="Dluhosova J."/>
            <person name="Istvanek J."/>
            <person name="Nedelnik J."/>
            <person name="Repkova J."/>
        </authorList>
    </citation>
    <scope>NUCLEOTIDE SEQUENCE [LARGE SCALE GENOMIC DNA]</scope>
    <source>
        <strain evidence="3">cv. 10/8</strain>
        <tissue evidence="2">Leaf</tissue>
    </source>
</reference>
<evidence type="ECO:0000313" key="2">
    <source>
        <dbReference type="EMBL" id="MCH85077.1"/>
    </source>
</evidence>
<keyword evidence="3" id="KW-1185">Reference proteome</keyword>
<accession>A0A392MC31</accession>
<organism evidence="2 3">
    <name type="scientific">Trifolium medium</name>
    <dbReference type="NCBI Taxonomy" id="97028"/>
    <lineage>
        <taxon>Eukaryota</taxon>
        <taxon>Viridiplantae</taxon>
        <taxon>Streptophyta</taxon>
        <taxon>Embryophyta</taxon>
        <taxon>Tracheophyta</taxon>
        <taxon>Spermatophyta</taxon>
        <taxon>Magnoliopsida</taxon>
        <taxon>eudicotyledons</taxon>
        <taxon>Gunneridae</taxon>
        <taxon>Pentapetalae</taxon>
        <taxon>rosids</taxon>
        <taxon>fabids</taxon>
        <taxon>Fabales</taxon>
        <taxon>Fabaceae</taxon>
        <taxon>Papilionoideae</taxon>
        <taxon>50 kb inversion clade</taxon>
        <taxon>NPAAA clade</taxon>
        <taxon>Hologalegina</taxon>
        <taxon>IRL clade</taxon>
        <taxon>Trifolieae</taxon>
        <taxon>Trifolium</taxon>
    </lineage>
</organism>
<name>A0A392MC31_9FABA</name>
<comment type="caution">
    <text evidence="2">The sequence shown here is derived from an EMBL/GenBank/DDBJ whole genome shotgun (WGS) entry which is preliminary data.</text>
</comment>
<feature type="region of interest" description="Disordered" evidence="1">
    <location>
        <begin position="1"/>
        <end position="25"/>
    </location>
</feature>
<dbReference type="EMBL" id="LXQA010007865">
    <property type="protein sequence ID" value="MCH85077.1"/>
    <property type="molecule type" value="Genomic_DNA"/>
</dbReference>
<dbReference type="AlphaFoldDB" id="A0A392MC31"/>
<proteinExistence type="predicted"/>
<dbReference type="Proteomes" id="UP000265520">
    <property type="component" value="Unassembled WGS sequence"/>
</dbReference>
<feature type="non-terminal residue" evidence="2">
    <location>
        <position position="1"/>
    </location>
</feature>
<sequence length="25" mass="3054">IEWSDTADRKPPETLSQQRRLTRRN</sequence>